<accession>A0A183ATF5</accession>
<proteinExistence type="predicted"/>
<organism evidence="2">
    <name type="scientific">Echinostoma caproni</name>
    <dbReference type="NCBI Taxonomy" id="27848"/>
    <lineage>
        <taxon>Eukaryota</taxon>
        <taxon>Metazoa</taxon>
        <taxon>Spiralia</taxon>
        <taxon>Lophotrochozoa</taxon>
        <taxon>Platyhelminthes</taxon>
        <taxon>Trematoda</taxon>
        <taxon>Digenea</taxon>
        <taxon>Plagiorchiida</taxon>
        <taxon>Echinostomata</taxon>
        <taxon>Echinostomatoidea</taxon>
        <taxon>Echinostomatidae</taxon>
        <taxon>Echinostoma</taxon>
    </lineage>
</organism>
<dbReference type="GO" id="GO:0072659">
    <property type="term" value="P:protein localization to plasma membrane"/>
    <property type="evidence" value="ECO:0007669"/>
    <property type="project" value="TreeGrafter"/>
</dbReference>
<dbReference type="InterPro" id="IPR036322">
    <property type="entry name" value="WD40_repeat_dom_sf"/>
</dbReference>
<dbReference type="AlphaFoldDB" id="A0A183ATF5"/>
<dbReference type="Gene3D" id="2.130.10.10">
    <property type="entry name" value="YVTN repeat-like/Quinoprotein amine dehydrogenase"/>
    <property type="match status" value="1"/>
</dbReference>
<dbReference type="PANTHER" id="PTHR44099">
    <property type="entry name" value="RABCONNECTIN-3B, ISOFORM A"/>
    <property type="match status" value="1"/>
</dbReference>
<feature type="region of interest" description="Disordered" evidence="1">
    <location>
        <begin position="314"/>
        <end position="341"/>
    </location>
</feature>
<reference evidence="2" key="1">
    <citation type="submission" date="2016-06" db="UniProtKB">
        <authorList>
            <consortium name="WormBaseParasite"/>
        </authorList>
    </citation>
    <scope>IDENTIFICATION</scope>
</reference>
<dbReference type="SUPFAM" id="SSF50978">
    <property type="entry name" value="WD40 repeat-like"/>
    <property type="match status" value="1"/>
</dbReference>
<evidence type="ECO:0000313" key="2">
    <source>
        <dbReference type="WBParaSite" id="ECPE_0001027201-mRNA-1"/>
    </source>
</evidence>
<dbReference type="PANTHER" id="PTHR44099:SF2">
    <property type="entry name" value="WD REPEAT-CONTAINING PROTEIN 72"/>
    <property type="match status" value="1"/>
</dbReference>
<name>A0A183ATF5_9TREM</name>
<dbReference type="InterPro" id="IPR049916">
    <property type="entry name" value="WDR72-like"/>
</dbReference>
<dbReference type="InterPro" id="IPR015943">
    <property type="entry name" value="WD40/YVTN_repeat-like_dom_sf"/>
</dbReference>
<dbReference type="SMART" id="SM00320">
    <property type="entry name" value="WD40"/>
    <property type="match status" value="1"/>
</dbReference>
<dbReference type="GO" id="GO:0005737">
    <property type="term" value="C:cytoplasm"/>
    <property type="evidence" value="ECO:0007669"/>
    <property type="project" value="TreeGrafter"/>
</dbReference>
<protein>
    <submittedName>
        <fullName evidence="2">WD_REPEATS_REGION domain-containing protein</fullName>
    </submittedName>
</protein>
<sequence length="378" mass="41268">LARTAREALWAIAFARPKSVILVLSLEVRRYGTQINAAASAVTTPQSPGPVNSLTNLTTMPDPQAVPNLSDPTMNSLLMRRDSSALTSSGSMPTNPRMMVMMASPAVAAPVFAPPLPTPSLNAKHPAAVTGPWPPMFAARDELVRLFEQLCVRRATDVVSVLPEIVEVVLACLDRTRLKERGLDFVFPALRQFSAFSSHTRMQKVCVGGINGSLTFFDFKIGRYFFSHSNNMNADSDYDMRPVTPNPNYDTVSLVFLVPGHKGPVTAVRFHSDGRLVATYSLQESTLRIWQLHNTGLFGMGGQQVKAVSTHPVPPLLPPPKHVTDGPDNATTSDAQKKDGMMKTDCISSDSIAVWLDWPEAHMVHLITDSGVKRRVNV</sequence>
<evidence type="ECO:0000256" key="1">
    <source>
        <dbReference type="SAM" id="MobiDB-lite"/>
    </source>
</evidence>
<dbReference type="WBParaSite" id="ECPE_0001027201-mRNA-1">
    <property type="protein sequence ID" value="ECPE_0001027201-mRNA-1"/>
    <property type="gene ID" value="ECPE_0001027201"/>
</dbReference>
<dbReference type="InterPro" id="IPR001680">
    <property type="entry name" value="WD40_rpt"/>
</dbReference>